<dbReference type="SUPFAM" id="SSF54928">
    <property type="entry name" value="RNA-binding domain, RBD"/>
    <property type="match status" value="1"/>
</dbReference>
<keyword evidence="1 2" id="KW-0694">RNA-binding</keyword>
<evidence type="ECO:0000256" key="1">
    <source>
        <dbReference type="ARBA" id="ARBA00022884"/>
    </source>
</evidence>
<dbReference type="SMART" id="SM00360">
    <property type="entry name" value="RRM"/>
    <property type="match status" value="1"/>
</dbReference>
<gene>
    <name evidence="5" type="ORF">H4R18_003666</name>
</gene>
<feature type="region of interest" description="Disordered" evidence="3">
    <location>
        <begin position="1"/>
        <end position="90"/>
    </location>
</feature>
<evidence type="ECO:0000313" key="6">
    <source>
        <dbReference type="Proteomes" id="UP001140217"/>
    </source>
</evidence>
<dbReference type="SMART" id="SM01218">
    <property type="entry name" value="FoP_duplication"/>
    <property type="match status" value="1"/>
</dbReference>
<accession>A0A9W8LFZ0</accession>
<dbReference type="Proteomes" id="UP001140217">
    <property type="component" value="Unassembled WGS sequence"/>
</dbReference>
<evidence type="ECO:0000256" key="2">
    <source>
        <dbReference type="PROSITE-ProRule" id="PRU00176"/>
    </source>
</evidence>
<dbReference type="GO" id="GO:0006406">
    <property type="term" value="P:mRNA export from nucleus"/>
    <property type="evidence" value="ECO:0007669"/>
    <property type="project" value="TreeGrafter"/>
</dbReference>
<dbReference type="PROSITE" id="PS50102">
    <property type="entry name" value="RRM"/>
    <property type="match status" value="1"/>
</dbReference>
<dbReference type="OrthoDB" id="1049195at2759"/>
<dbReference type="CDD" id="cd00590">
    <property type="entry name" value="RRM_SF"/>
    <property type="match status" value="1"/>
</dbReference>
<dbReference type="Pfam" id="PF13865">
    <property type="entry name" value="FoP_duplication"/>
    <property type="match status" value="1"/>
</dbReference>
<dbReference type="Pfam" id="PF00076">
    <property type="entry name" value="RRM_1"/>
    <property type="match status" value="1"/>
</dbReference>
<feature type="domain" description="RRM" evidence="4">
    <location>
        <begin position="106"/>
        <end position="189"/>
    </location>
</feature>
<evidence type="ECO:0000313" key="5">
    <source>
        <dbReference type="EMBL" id="KAJ2780051.1"/>
    </source>
</evidence>
<dbReference type="PANTHER" id="PTHR19965">
    <property type="entry name" value="RNA AND EXPORT FACTOR BINDING PROTEIN"/>
    <property type="match status" value="1"/>
</dbReference>
<organism evidence="5 6">
    <name type="scientific">Coemansia javaensis</name>
    <dbReference type="NCBI Taxonomy" id="2761396"/>
    <lineage>
        <taxon>Eukaryota</taxon>
        <taxon>Fungi</taxon>
        <taxon>Fungi incertae sedis</taxon>
        <taxon>Zoopagomycota</taxon>
        <taxon>Kickxellomycotina</taxon>
        <taxon>Kickxellomycetes</taxon>
        <taxon>Kickxellales</taxon>
        <taxon>Kickxellaceae</taxon>
        <taxon>Coemansia</taxon>
    </lineage>
</organism>
<dbReference type="InterPro" id="IPR025715">
    <property type="entry name" value="FoP_C"/>
</dbReference>
<dbReference type="InterPro" id="IPR035979">
    <property type="entry name" value="RBD_domain_sf"/>
</dbReference>
<dbReference type="PANTHER" id="PTHR19965:SF35">
    <property type="entry name" value="RNA ANNEALING PROTEIN YRA1"/>
    <property type="match status" value="1"/>
</dbReference>
<dbReference type="InterPro" id="IPR000504">
    <property type="entry name" value="RRM_dom"/>
</dbReference>
<keyword evidence="6" id="KW-1185">Reference proteome</keyword>
<protein>
    <recommendedName>
        <fullName evidence="4">RRM domain-containing protein</fullName>
    </recommendedName>
</protein>
<feature type="region of interest" description="Disordered" evidence="3">
    <location>
        <begin position="229"/>
        <end position="309"/>
    </location>
</feature>
<dbReference type="EMBL" id="JANBUL010000152">
    <property type="protein sequence ID" value="KAJ2780051.1"/>
    <property type="molecule type" value="Genomic_DNA"/>
</dbReference>
<feature type="compositionally biased region" description="Basic and acidic residues" evidence="3">
    <location>
        <begin position="43"/>
        <end position="59"/>
    </location>
</feature>
<reference evidence="5" key="1">
    <citation type="submission" date="2022-07" db="EMBL/GenBank/DDBJ databases">
        <title>Phylogenomic reconstructions and comparative analyses of Kickxellomycotina fungi.</title>
        <authorList>
            <person name="Reynolds N.K."/>
            <person name="Stajich J.E."/>
            <person name="Barry K."/>
            <person name="Grigoriev I.V."/>
            <person name="Crous P."/>
            <person name="Smith M.E."/>
        </authorList>
    </citation>
    <scope>NUCLEOTIDE SEQUENCE</scope>
    <source>
        <strain evidence="5">NBRC 105414</strain>
    </source>
</reference>
<feature type="compositionally biased region" description="Low complexity" evidence="3">
    <location>
        <begin position="79"/>
        <end position="90"/>
    </location>
</feature>
<evidence type="ECO:0000259" key="4">
    <source>
        <dbReference type="PROSITE" id="PS50102"/>
    </source>
</evidence>
<dbReference type="InterPro" id="IPR012677">
    <property type="entry name" value="Nucleotide-bd_a/b_plait_sf"/>
</dbReference>
<proteinExistence type="predicted"/>
<sequence>MSGNLDRALDDIIGSDRASRHGRRSRHSSPYARSGGGGGGGRWTHDRFDGPRSINERLGRRLGPSPSPSPPRSGRARQRQSAAGAAAKGLAIAGRTRDTAAYDGLRVVWVTSLPRDYTREKIETIFRDTGRIEAVRMAVDKDGLFAGKAEVVYCAADDARDAIQAFDGETLFTADSAGQVSMRVMYSSPKNAAYIDALRYESSRRLPVDQRLGAMPPVVPVLVALLAPDGGGGGSSERAGRRRDQSQSQNQHQNQRQRGGGGRRGGARPTAEELDAEMDAYMSSKPGPAAQPSDHRHPPQAAMMDTQDE</sequence>
<evidence type="ECO:0000256" key="3">
    <source>
        <dbReference type="SAM" id="MobiDB-lite"/>
    </source>
</evidence>
<comment type="caution">
    <text evidence="5">The sequence shown here is derived from an EMBL/GenBank/DDBJ whole genome shotgun (WGS) entry which is preliminary data.</text>
</comment>
<dbReference type="AlphaFoldDB" id="A0A9W8LFZ0"/>
<dbReference type="InterPro" id="IPR051229">
    <property type="entry name" value="ALYREF_mRNA_export"/>
</dbReference>
<dbReference type="Gene3D" id="3.30.70.330">
    <property type="match status" value="1"/>
</dbReference>
<dbReference type="GO" id="GO:0005634">
    <property type="term" value="C:nucleus"/>
    <property type="evidence" value="ECO:0007669"/>
    <property type="project" value="TreeGrafter"/>
</dbReference>
<feature type="compositionally biased region" description="Low complexity" evidence="3">
    <location>
        <begin position="246"/>
        <end position="257"/>
    </location>
</feature>
<name>A0A9W8LFZ0_9FUNG</name>
<dbReference type="GO" id="GO:0003729">
    <property type="term" value="F:mRNA binding"/>
    <property type="evidence" value="ECO:0007669"/>
    <property type="project" value="TreeGrafter"/>
</dbReference>